<dbReference type="OrthoDB" id="10579616at2759"/>
<organism evidence="1 2">
    <name type="scientific">Ancylostoma duodenale</name>
    <dbReference type="NCBI Taxonomy" id="51022"/>
    <lineage>
        <taxon>Eukaryota</taxon>
        <taxon>Metazoa</taxon>
        <taxon>Ecdysozoa</taxon>
        <taxon>Nematoda</taxon>
        <taxon>Chromadorea</taxon>
        <taxon>Rhabditida</taxon>
        <taxon>Rhabditina</taxon>
        <taxon>Rhabditomorpha</taxon>
        <taxon>Strongyloidea</taxon>
        <taxon>Ancylostomatidae</taxon>
        <taxon>Ancylostomatinae</taxon>
        <taxon>Ancylostoma</taxon>
    </lineage>
</organism>
<dbReference type="EMBL" id="KN728612">
    <property type="protein sequence ID" value="KIH63504.1"/>
    <property type="molecule type" value="Genomic_DNA"/>
</dbReference>
<sequence>MSSVGAVNDYGVGMPLADDEVIYEVGTGVCSGCPKGTFCEVDSKLCAATLAAPGETLITGRFLSTEQNWDCSLEDAAYELATKCTDSVTPPANYGAVSLL</sequence>
<dbReference type="AlphaFoldDB" id="A0A0C2GWQ9"/>
<keyword evidence="2" id="KW-1185">Reference proteome</keyword>
<protein>
    <submittedName>
        <fullName evidence="1">Uncharacterized protein</fullName>
    </submittedName>
</protein>
<reference evidence="1 2" key="1">
    <citation type="submission" date="2013-12" db="EMBL/GenBank/DDBJ databases">
        <title>Draft genome of the parsitic nematode Ancylostoma duodenale.</title>
        <authorList>
            <person name="Mitreva M."/>
        </authorList>
    </citation>
    <scope>NUCLEOTIDE SEQUENCE [LARGE SCALE GENOMIC DNA]</scope>
    <source>
        <strain evidence="1 2">Zhejiang</strain>
    </source>
</reference>
<proteinExistence type="predicted"/>
<name>A0A0C2GWQ9_9BILA</name>
<evidence type="ECO:0000313" key="1">
    <source>
        <dbReference type="EMBL" id="KIH63504.1"/>
    </source>
</evidence>
<accession>A0A0C2GWQ9</accession>
<dbReference type="Proteomes" id="UP000054047">
    <property type="component" value="Unassembled WGS sequence"/>
</dbReference>
<evidence type="ECO:0000313" key="2">
    <source>
        <dbReference type="Proteomes" id="UP000054047"/>
    </source>
</evidence>
<gene>
    <name evidence="1" type="ORF">ANCDUO_06194</name>
</gene>